<organism evidence="1 2">
    <name type="scientific">Asanoa ferruginea</name>
    <dbReference type="NCBI Taxonomy" id="53367"/>
    <lineage>
        <taxon>Bacteria</taxon>
        <taxon>Bacillati</taxon>
        <taxon>Actinomycetota</taxon>
        <taxon>Actinomycetes</taxon>
        <taxon>Micromonosporales</taxon>
        <taxon>Micromonosporaceae</taxon>
        <taxon>Asanoa</taxon>
    </lineage>
</organism>
<dbReference type="OrthoDB" id="157538at2"/>
<protein>
    <submittedName>
        <fullName evidence="1">Uncharacterized protein</fullName>
    </submittedName>
</protein>
<evidence type="ECO:0000313" key="2">
    <source>
        <dbReference type="Proteomes" id="UP000256913"/>
    </source>
</evidence>
<dbReference type="AlphaFoldDB" id="A0A3D9ZX27"/>
<accession>A0A3D9ZX27</accession>
<reference evidence="1 2" key="1">
    <citation type="submission" date="2018-08" db="EMBL/GenBank/DDBJ databases">
        <title>Sequencing the genomes of 1000 actinobacteria strains.</title>
        <authorList>
            <person name="Klenk H.-P."/>
        </authorList>
    </citation>
    <scope>NUCLEOTIDE SEQUENCE [LARGE SCALE GENOMIC DNA]</scope>
    <source>
        <strain evidence="1 2">DSM 44099</strain>
    </source>
</reference>
<sequence length="159" mass="17793">MLVAREVSRWTNRYAVIRDGRRVTTLDAVLRDGQPASFTLEGRRYSIPGAIWDTRLVLHDETGGALGVAERGRDEWWSITSAGQTYHLRRTFIVAARDRLDSGDPPLGRVYRTGGAERAVELELPGAPELVQVFLLAVVIAGRDAQVTFRGTGFWQRWA</sequence>
<dbReference type="EMBL" id="QUMQ01000001">
    <property type="protein sequence ID" value="REG01580.1"/>
    <property type="molecule type" value="Genomic_DNA"/>
</dbReference>
<proteinExistence type="predicted"/>
<name>A0A3D9ZX27_9ACTN</name>
<dbReference type="RefSeq" id="WP_116073937.1">
    <property type="nucleotide sequence ID" value="NZ_BONB01000052.1"/>
</dbReference>
<comment type="caution">
    <text evidence="1">The sequence shown here is derived from an EMBL/GenBank/DDBJ whole genome shotgun (WGS) entry which is preliminary data.</text>
</comment>
<gene>
    <name evidence="1" type="ORF">DFJ67_7665</name>
</gene>
<dbReference type="Proteomes" id="UP000256913">
    <property type="component" value="Unassembled WGS sequence"/>
</dbReference>
<keyword evidence="2" id="KW-1185">Reference proteome</keyword>
<evidence type="ECO:0000313" key="1">
    <source>
        <dbReference type="EMBL" id="REG01580.1"/>
    </source>
</evidence>